<feature type="region of interest" description="Disordered" evidence="1">
    <location>
        <begin position="18"/>
        <end position="41"/>
    </location>
</feature>
<proteinExistence type="predicted"/>
<comment type="caution">
    <text evidence="2">The sequence shown here is derived from an EMBL/GenBank/DDBJ whole genome shotgun (WGS) entry which is preliminary data.</text>
</comment>
<evidence type="ECO:0000256" key="1">
    <source>
        <dbReference type="SAM" id="MobiDB-lite"/>
    </source>
</evidence>
<dbReference type="AlphaFoldDB" id="A0A918BA70"/>
<protein>
    <submittedName>
        <fullName evidence="2">Uncharacterized protein</fullName>
    </submittedName>
</protein>
<gene>
    <name evidence="2" type="ORF">GCM10010145_22140</name>
</gene>
<dbReference type="Proteomes" id="UP000620156">
    <property type="component" value="Unassembled WGS sequence"/>
</dbReference>
<sequence length="60" mass="6590">MIRRVRCSRASRTAWSEAENCQARAAAEETSMTESRPKPIRAVEEARVPAVRATAASMAL</sequence>
<evidence type="ECO:0000313" key="3">
    <source>
        <dbReference type="Proteomes" id="UP000620156"/>
    </source>
</evidence>
<keyword evidence="3" id="KW-1185">Reference proteome</keyword>
<dbReference type="EMBL" id="BMQK01000003">
    <property type="protein sequence ID" value="GGQ52307.1"/>
    <property type="molecule type" value="Genomic_DNA"/>
</dbReference>
<accession>A0A918BA70</accession>
<name>A0A918BA70_9ACTN</name>
<reference evidence="2" key="2">
    <citation type="submission" date="2020-09" db="EMBL/GenBank/DDBJ databases">
        <authorList>
            <person name="Sun Q."/>
            <person name="Ohkuma M."/>
        </authorList>
    </citation>
    <scope>NUCLEOTIDE SEQUENCE</scope>
    <source>
        <strain evidence="2">JCM 3131</strain>
    </source>
</reference>
<reference evidence="2" key="1">
    <citation type="journal article" date="2014" name="Int. J. Syst. Evol. Microbiol.">
        <title>Complete genome sequence of Corynebacterium casei LMG S-19264T (=DSM 44701T), isolated from a smear-ripened cheese.</title>
        <authorList>
            <consortium name="US DOE Joint Genome Institute (JGI-PGF)"/>
            <person name="Walter F."/>
            <person name="Albersmeier A."/>
            <person name="Kalinowski J."/>
            <person name="Ruckert C."/>
        </authorList>
    </citation>
    <scope>NUCLEOTIDE SEQUENCE</scope>
    <source>
        <strain evidence="2">JCM 3131</strain>
    </source>
</reference>
<evidence type="ECO:0000313" key="2">
    <source>
        <dbReference type="EMBL" id="GGQ52307.1"/>
    </source>
</evidence>
<organism evidence="2 3">
    <name type="scientific">Streptomyces ruber</name>
    <dbReference type="NCBI Taxonomy" id="83378"/>
    <lineage>
        <taxon>Bacteria</taxon>
        <taxon>Bacillati</taxon>
        <taxon>Actinomycetota</taxon>
        <taxon>Actinomycetes</taxon>
        <taxon>Kitasatosporales</taxon>
        <taxon>Streptomycetaceae</taxon>
        <taxon>Streptomyces</taxon>
    </lineage>
</organism>